<evidence type="ECO:0000313" key="2">
    <source>
        <dbReference type="EMBL" id="OHE93084.1"/>
    </source>
</evidence>
<protein>
    <submittedName>
        <fullName evidence="2">Uncharacterized protein</fullName>
    </submittedName>
</protein>
<dbReference type="Proteomes" id="UP000176998">
    <property type="component" value="Unassembled WGS sequence"/>
</dbReference>
<comment type="caution">
    <text evidence="2">The sequence shown here is derived from an EMBL/GenBank/DDBJ whole genome shotgun (WGS) entry which is preliminary data.</text>
</comment>
<feature type="compositionally biased region" description="Polar residues" evidence="1">
    <location>
        <begin position="166"/>
        <end position="192"/>
    </location>
</feature>
<keyword evidence="3" id="KW-1185">Reference proteome</keyword>
<feature type="compositionally biased region" description="Polar residues" evidence="1">
    <location>
        <begin position="127"/>
        <end position="148"/>
    </location>
</feature>
<feature type="compositionally biased region" description="Acidic residues" evidence="1">
    <location>
        <begin position="351"/>
        <end position="360"/>
    </location>
</feature>
<name>A0A1G4AVB1_9PEZI</name>
<feature type="compositionally biased region" description="Polar residues" evidence="1">
    <location>
        <begin position="14"/>
        <end position="25"/>
    </location>
</feature>
<feature type="compositionally biased region" description="Polar residues" evidence="1">
    <location>
        <begin position="75"/>
        <end position="102"/>
    </location>
</feature>
<feature type="region of interest" description="Disordered" evidence="1">
    <location>
        <begin position="330"/>
        <end position="399"/>
    </location>
</feature>
<reference evidence="2 3" key="1">
    <citation type="submission" date="2016-09" db="EMBL/GenBank/DDBJ databases">
        <authorList>
            <person name="Capua I."/>
            <person name="De Benedictis P."/>
            <person name="Joannis T."/>
            <person name="Lombin L.H."/>
            <person name="Cattoli G."/>
        </authorList>
    </citation>
    <scope>NUCLEOTIDE SEQUENCE [LARGE SCALE GENOMIC DNA]</scope>
    <source>
        <strain evidence="2 3">IMI 309357</strain>
    </source>
</reference>
<dbReference type="AlphaFoldDB" id="A0A1G4AVB1"/>
<evidence type="ECO:0000256" key="1">
    <source>
        <dbReference type="SAM" id="MobiDB-lite"/>
    </source>
</evidence>
<organism evidence="2 3">
    <name type="scientific">Colletotrichum orchidophilum</name>
    <dbReference type="NCBI Taxonomy" id="1209926"/>
    <lineage>
        <taxon>Eukaryota</taxon>
        <taxon>Fungi</taxon>
        <taxon>Dikarya</taxon>
        <taxon>Ascomycota</taxon>
        <taxon>Pezizomycotina</taxon>
        <taxon>Sordariomycetes</taxon>
        <taxon>Hypocreomycetidae</taxon>
        <taxon>Glomerellales</taxon>
        <taxon>Glomerellaceae</taxon>
        <taxon>Colletotrichum</taxon>
    </lineage>
</organism>
<feature type="region of interest" description="Disordered" evidence="1">
    <location>
        <begin position="1"/>
        <end position="106"/>
    </location>
</feature>
<gene>
    <name evidence="2" type="ORF">CORC01_11641</name>
</gene>
<sequence length="399" mass="42285">MSNDTSPSEDDSEAGTSRQGSSSKATPHDDLSDDEDSHDEVFQNEFSHDTTPGTSGDGTLDDGIVSKPPSKDASSDTVPSVNAAEDTNTPHDTPSSDNTTEKAGNLDQDIIAVEALMMLCGQSEATNASGSFIPADSTTAPSQTSTTDDALAPIASDRIMPAASDPAQNQASTSGDTRYSTRFTPVNRPSSQHNRKPGIGNTSPPARRPLPTINGQTQKDTVAKKEVQPWQPTPAAAVEADVAAASEKPKKKGAATQLCACSFCRTSNKNGVEVSLKTKKEHTRADNVVNTGKKHTKPCDRCANGGLENSCFFDGGSACSNCIRKKERCSFGKGTSKGRKRDLERVKQGEMEEEAQEDEKEPPAKRRRRAATKPGSRPAKHQAEKSTANGHAKSLKVDG</sequence>
<dbReference type="GeneID" id="34564773"/>
<proteinExistence type="predicted"/>
<dbReference type="EMBL" id="MJBS01000129">
    <property type="protein sequence ID" value="OHE93084.1"/>
    <property type="molecule type" value="Genomic_DNA"/>
</dbReference>
<feature type="region of interest" description="Disordered" evidence="1">
    <location>
        <begin position="127"/>
        <end position="235"/>
    </location>
</feature>
<evidence type="ECO:0000313" key="3">
    <source>
        <dbReference type="Proteomes" id="UP000176998"/>
    </source>
</evidence>
<accession>A0A1G4AVB1</accession>
<dbReference type="RefSeq" id="XP_022470251.1">
    <property type="nucleotide sequence ID" value="XM_022623263.1"/>
</dbReference>
<feature type="compositionally biased region" description="Basic and acidic residues" evidence="1">
    <location>
        <begin position="341"/>
        <end position="350"/>
    </location>
</feature>